<keyword evidence="2" id="KW-1185">Reference proteome</keyword>
<name>A0A5D2ZNH8_GOSMU</name>
<proteinExistence type="predicted"/>
<evidence type="ECO:0000313" key="2">
    <source>
        <dbReference type="Proteomes" id="UP000323597"/>
    </source>
</evidence>
<organism evidence="1 2">
    <name type="scientific">Gossypium mustelinum</name>
    <name type="common">Cotton</name>
    <name type="synonym">Gossypium caicoense</name>
    <dbReference type="NCBI Taxonomy" id="34275"/>
    <lineage>
        <taxon>Eukaryota</taxon>
        <taxon>Viridiplantae</taxon>
        <taxon>Streptophyta</taxon>
        <taxon>Embryophyta</taxon>
        <taxon>Tracheophyta</taxon>
        <taxon>Spermatophyta</taxon>
        <taxon>Magnoliopsida</taxon>
        <taxon>eudicotyledons</taxon>
        <taxon>Gunneridae</taxon>
        <taxon>Pentapetalae</taxon>
        <taxon>rosids</taxon>
        <taxon>malvids</taxon>
        <taxon>Malvales</taxon>
        <taxon>Malvaceae</taxon>
        <taxon>Malvoideae</taxon>
        <taxon>Gossypium</taxon>
    </lineage>
</organism>
<dbReference type="AlphaFoldDB" id="A0A5D2ZNH8"/>
<accession>A0A5D2ZNH8</accession>
<evidence type="ECO:0000313" key="1">
    <source>
        <dbReference type="EMBL" id="TYJ40318.1"/>
    </source>
</evidence>
<dbReference type="EMBL" id="CM017639">
    <property type="protein sequence ID" value="TYJ40318.1"/>
    <property type="molecule type" value="Genomic_DNA"/>
</dbReference>
<protein>
    <submittedName>
        <fullName evidence="1">Uncharacterized protein</fullName>
    </submittedName>
</protein>
<dbReference type="Proteomes" id="UP000323597">
    <property type="component" value="Chromosome A04"/>
</dbReference>
<reference evidence="1 2" key="1">
    <citation type="submission" date="2019-07" db="EMBL/GenBank/DDBJ databases">
        <title>WGS assembly of Gossypium mustelinum.</title>
        <authorList>
            <person name="Chen Z.J."/>
            <person name="Sreedasyam A."/>
            <person name="Ando A."/>
            <person name="Song Q."/>
            <person name="De L."/>
            <person name="Hulse-Kemp A."/>
            <person name="Ding M."/>
            <person name="Ye W."/>
            <person name="Kirkbride R."/>
            <person name="Jenkins J."/>
            <person name="Plott C."/>
            <person name="Lovell J."/>
            <person name="Lin Y.-M."/>
            <person name="Vaughn R."/>
            <person name="Liu B."/>
            <person name="Li W."/>
            <person name="Simpson S."/>
            <person name="Scheffler B."/>
            <person name="Saski C."/>
            <person name="Grover C."/>
            <person name="Hu G."/>
            <person name="Conover J."/>
            <person name="Carlson J."/>
            <person name="Shu S."/>
            <person name="Boston L."/>
            <person name="Williams M."/>
            <person name="Peterson D."/>
            <person name="Mcgee K."/>
            <person name="Jones D."/>
            <person name="Wendel J."/>
            <person name="Stelly D."/>
            <person name="Grimwood J."/>
            <person name="Schmutz J."/>
        </authorList>
    </citation>
    <scope>NUCLEOTIDE SEQUENCE [LARGE SCALE GENOMIC DNA]</scope>
    <source>
        <strain evidence="1">1408120.09</strain>
    </source>
</reference>
<sequence length="51" mass="5331">MPSLSSFGFDYSGGENSDDAATGWFRCQRHGRPVVGSRGGKAARVVAKAEG</sequence>
<gene>
    <name evidence="1" type="ORF">E1A91_A04G131900v1</name>
</gene>